<feature type="compositionally biased region" description="Basic and acidic residues" evidence="2">
    <location>
        <begin position="62"/>
        <end position="72"/>
    </location>
</feature>
<feature type="compositionally biased region" description="Basic and acidic residues" evidence="2">
    <location>
        <begin position="854"/>
        <end position="866"/>
    </location>
</feature>
<feature type="compositionally biased region" description="Polar residues" evidence="2">
    <location>
        <begin position="46"/>
        <end position="61"/>
    </location>
</feature>
<feature type="compositionally biased region" description="Polar residues" evidence="2">
    <location>
        <begin position="464"/>
        <end position="483"/>
    </location>
</feature>
<feature type="compositionally biased region" description="Polar residues" evidence="2">
    <location>
        <begin position="269"/>
        <end position="295"/>
    </location>
</feature>
<dbReference type="InterPro" id="IPR036116">
    <property type="entry name" value="FN3_sf"/>
</dbReference>
<feature type="compositionally biased region" description="Basic and acidic residues" evidence="2">
    <location>
        <begin position="144"/>
        <end position="162"/>
    </location>
</feature>
<dbReference type="PANTHER" id="PTHR13817:SF173">
    <property type="entry name" value="FRAZZLED"/>
    <property type="match status" value="1"/>
</dbReference>
<keyword evidence="6" id="KW-1185">Reference proteome</keyword>
<evidence type="ECO:0000256" key="1">
    <source>
        <dbReference type="ARBA" id="ARBA00022737"/>
    </source>
</evidence>
<feature type="compositionally biased region" description="Polar residues" evidence="2">
    <location>
        <begin position="163"/>
        <end position="177"/>
    </location>
</feature>
<dbReference type="Gene3D" id="2.60.40.10">
    <property type="entry name" value="Immunoglobulins"/>
    <property type="match status" value="5"/>
</dbReference>
<dbReference type="InterPro" id="IPR003961">
    <property type="entry name" value="FN3_dom"/>
</dbReference>
<feature type="compositionally biased region" description="Low complexity" evidence="2">
    <location>
        <begin position="398"/>
        <end position="416"/>
    </location>
</feature>
<dbReference type="InterPro" id="IPR013783">
    <property type="entry name" value="Ig-like_fold"/>
</dbReference>
<protein>
    <submittedName>
        <fullName evidence="5">Phosphatidylinositol phosphatase ptprq</fullName>
    </submittedName>
</protein>
<reference evidence="5 6" key="1">
    <citation type="journal article" date="2021" name="Elife">
        <title>Chloroplast acquisition without the gene transfer in kleptoplastic sea slugs, Plakobranchus ocellatus.</title>
        <authorList>
            <person name="Maeda T."/>
            <person name="Takahashi S."/>
            <person name="Yoshida T."/>
            <person name="Shimamura S."/>
            <person name="Takaki Y."/>
            <person name="Nagai Y."/>
            <person name="Toyoda A."/>
            <person name="Suzuki Y."/>
            <person name="Arimoto A."/>
            <person name="Ishii H."/>
            <person name="Satoh N."/>
            <person name="Nishiyama T."/>
            <person name="Hasebe M."/>
            <person name="Maruyama T."/>
            <person name="Minagawa J."/>
            <person name="Obokata J."/>
            <person name="Shigenobu S."/>
        </authorList>
    </citation>
    <scope>NUCLEOTIDE SEQUENCE [LARGE SCALE GENOMIC DNA]</scope>
</reference>
<dbReference type="SUPFAM" id="SSF49265">
    <property type="entry name" value="Fibronectin type III"/>
    <property type="match status" value="3"/>
</dbReference>
<evidence type="ECO:0000313" key="5">
    <source>
        <dbReference type="EMBL" id="GFN89901.1"/>
    </source>
</evidence>
<dbReference type="Pfam" id="PF00041">
    <property type="entry name" value="fn3"/>
    <property type="match status" value="4"/>
</dbReference>
<feature type="compositionally biased region" description="Polar residues" evidence="2">
    <location>
        <begin position="386"/>
        <end position="396"/>
    </location>
</feature>
<name>A0AAV3Z5T2_9GAST</name>
<feature type="domain" description="Fibronectin type-III" evidence="4">
    <location>
        <begin position="942"/>
        <end position="1043"/>
    </location>
</feature>
<proteinExistence type="predicted"/>
<feature type="compositionally biased region" description="Polar residues" evidence="2">
    <location>
        <begin position="363"/>
        <end position="379"/>
    </location>
</feature>
<evidence type="ECO:0000256" key="2">
    <source>
        <dbReference type="SAM" id="MobiDB-lite"/>
    </source>
</evidence>
<feature type="region of interest" description="Disordered" evidence="2">
    <location>
        <begin position="46"/>
        <end position="72"/>
    </location>
</feature>
<evidence type="ECO:0000259" key="4">
    <source>
        <dbReference type="PROSITE" id="PS50853"/>
    </source>
</evidence>
<dbReference type="SMART" id="SM00060">
    <property type="entry name" value="FN3"/>
    <property type="match status" value="5"/>
</dbReference>
<feature type="region of interest" description="Disordered" evidence="2">
    <location>
        <begin position="464"/>
        <end position="488"/>
    </location>
</feature>
<gene>
    <name evidence="5" type="ORF">PoB_001640700</name>
</gene>
<feature type="domain" description="Fibronectin type-III" evidence="4">
    <location>
        <begin position="801"/>
        <end position="941"/>
    </location>
</feature>
<feature type="region of interest" description="Disordered" evidence="2">
    <location>
        <begin position="120"/>
        <end position="234"/>
    </location>
</feature>
<feature type="compositionally biased region" description="Basic and acidic residues" evidence="2">
    <location>
        <begin position="120"/>
        <end position="133"/>
    </location>
</feature>
<feature type="domain" description="Fibronectin type-III" evidence="4">
    <location>
        <begin position="1180"/>
        <end position="1281"/>
    </location>
</feature>
<feature type="compositionally biased region" description="Basic and acidic residues" evidence="2">
    <location>
        <begin position="178"/>
        <end position="189"/>
    </location>
</feature>
<accession>A0AAV3Z5T2</accession>
<dbReference type="EMBL" id="BLXT01001969">
    <property type="protein sequence ID" value="GFN89901.1"/>
    <property type="molecule type" value="Genomic_DNA"/>
</dbReference>
<evidence type="ECO:0000313" key="6">
    <source>
        <dbReference type="Proteomes" id="UP000735302"/>
    </source>
</evidence>
<keyword evidence="3" id="KW-0732">Signal</keyword>
<feature type="signal peptide" evidence="3">
    <location>
        <begin position="1"/>
        <end position="17"/>
    </location>
</feature>
<keyword evidence="1" id="KW-0677">Repeat</keyword>
<evidence type="ECO:0000256" key="3">
    <source>
        <dbReference type="SAM" id="SignalP"/>
    </source>
</evidence>
<feature type="compositionally biased region" description="Polar residues" evidence="2">
    <location>
        <begin position="314"/>
        <end position="353"/>
    </location>
</feature>
<feature type="compositionally biased region" description="Polar residues" evidence="2">
    <location>
        <begin position="417"/>
        <end position="435"/>
    </location>
</feature>
<dbReference type="PANTHER" id="PTHR13817">
    <property type="entry name" value="TITIN"/>
    <property type="match status" value="1"/>
</dbReference>
<dbReference type="PROSITE" id="PS50853">
    <property type="entry name" value="FN3"/>
    <property type="match status" value="3"/>
</dbReference>
<dbReference type="CDD" id="cd00063">
    <property type="entry name" value="FN3"/>
    <property type="match status" value="4"/>
</dbReference>
<comment type="caution">
    <text evidence="5">The sequence shown here is derived from an EMBL/GenBank/DDBJ whole genome shotgun (WGS) entry which is preliminary data.</text>
</comment>
<feature type="region of interest" description="Disordered" evidence="2">
    <location>
        <begin position="854"/>
        <end position="884"/>
    </location>
</feature>
<organism evidence="5 6">
    <name type="scientific">Plakobranchus ocellatus</name>
    <dbReference type="NCBI Taxonomy" id="259542"/>
    <lineage>
        <taxon>Eukaryota</taxon>
        <taxon>Metazoa</taxon>
        <taxon>Spiralia</taxon>
        <taxon>Lophotrochozoa</taxon>
        <taxon>Mollusca</taxon>
        <taxon>Gastropoda</taxon>
        <taxon>Heterobranchia</taxon>
        <taxon>Euthyneura</taxon>
        <taxon>Panpulmonata</taxon>
        <taxon>Sacoglossa</taxon>
        <taxon>Placobranchoidea</taxon>
        <taxon>Plakobranchidae</taxon>
        <taxon>Plakobranchus</taxon>
    </lineage>
</organism>
<feature type="region of interest" description="Disordered" evidence="2">
    <location>
        <begin position="635"/>
        <end position="660"/>
    </location>
</feature>
<dbReference type="InterPro" id="IPR050964">
    <property type="entry name" value="Striated_Muscle_Regulatory"/>
</dbReference>
<sequence>MELTVRIACFCLLLVSSEQMSFYRKVASGMDRESEDQTWQGYRISESQEAASQPQMVSQKSGDSKRQLHEPGTLRDNIGWEISDHSVLDAELYGADNENMDDVNFDIVLGQRIDLQDSSVGKREKLKGHDVQKRSSKTSPNFHSVKERVKRNAIDKSKDEGKTLSQQTSSVHTTGTHQIKDTNRMDKISRGSQAGILSNASSEESNEIESSGDGEIFPEASKEPKNINSSSASDQNLFRNHTVFDTEDTFSTLTDKEGEAVGIKVVSCNDKNPNSSCLEQSGIGQNSDQDRNQVLSEDGSALDGNVKLNKKNDSSGTEHNVSTTNIGLEDNTSASPSVTSTQQNPDVEVSSQHPAAAVETSAKETTTSVDNQATTNNRGTPEEENQTSYTTITINPVDSDQTTTITTTISDTTKTSMPETTIAQSDSTAATETTKLDATNTPNLFTISDSTATTEKILTDPTIASETTISNSPSAVENTFSDSTTTPEAETFTTAAPKRVPKLGESCDPPSPAVDAGSECVDIPGVGCVNRTCQCKPQWYKAGDACYERELDEGFLLKLDNDQVGSLTVTWPPIKPSANYDLIEYKLRWISVTSTSGDDINTLVSSTKTIEKASSSSKTQIFRSHNLVREKKVLDTGSDTDTDTDANTDTGPVRKKRSSGAKEMVLYTNETTARIQDLTPGEKYEFEVSAMVRMKEDGREEELKYPTGTLRLEPDCLSLETKRLIAGNRTMILTFQDLQGVFNECRVQIGNKKPRLDDCKTFQLHPFEFGTKYKIITEVVAGEQEPKSCRDMSFVYEESKKPGKVSSLSETGVTSDTISVSWDPPSQANGYLTGYDVYLQSEDTCKLYEIRDRSMKGQDEPQEQDKNVGSVHKTNEQSAPVRKECETHDSEILRSAEEQQNLTFTDLELSTEYHVRVFAINKEGMGEESETTINTKSLVPGPPENFTGVATSQSSIALTWIPPEPYPGPTDYYIKVFMRANWEIDTDLTKNPIYNDTVTGYETRRKTIHDLRLATAYDFKIEAKTSAGKSIEVTTGPVQTWEKRSPAVDGLEDSTVTFDTVALVWRQPPQGNGRTRAYVILVKDTGDTCLQAFALVNSKSNLGPFQPSVSSLDKLLSMTCPSGQILKETVPDDKRLATSATIKALKPNTLYTFEVIPYNGAGLGDSSSLQRRTKNAIPNEPTGFACATHEPGELRLSWTPPVPMPGITSYELRVVAQNGLPHMGDQHFNDFKTLTIKGYSEETYILKGLNPYWKFKVYMKASTPAGKSTEVSTDICTTLPAGQFVIHS</sequence>
<feature type="region of interest" description="Disordered" evidence="2">
    <location>
        <begin position="267"/>
        <end position="435"/>
    </location>
</feature>
<feature type="chain" id="PRO_5043618477" evidence="3">
    <location>
        <begin position="18"/>
        <end position="1288"/>
    </location>
</feature>
<dbReference type="Proteomes" id="UP000735302">
    <property type="component" value="Unassembled WGS sequence"/>
</dbReference>